<dbReference type="EMBL" id="VUMN01000044">
    <property type="protein sequence ID" value="MSS59687.1"/>
    <property type="molecule type" value="Genomic_DNA"/>
</dbReference>
<name>A0A7X2TGF6_9FIRM</name>
<comment type="caution">
    <text evidence="7">The sequence shown here is derived from an EMBL/GenBank/DDBJ whole genome shotgun (WGS) entry which is preliminary data.</text>
</comment>
<gene>
    <name evidence="7" type="ORF">FYJ51_12365</name>
</gene>
<accession>A0A7X2TGF6</accession>
<evidence type="ECO:0000256" key="1">
    <source>
        <dbReference type="ARBA" id="ARBA00001964"/>
    </source>
</evidence>
<dbReference type="Proteomes" id="UP000461880">
    <property type="component" value="Unassembled WGS sequence"/>
</dbReference>
<evidence type="ECO:0000256" key="5">
    <source>
        <dbReference type="ARBA" id="ARBA00023052"/>
    </source>
</evidence>
<comment type="cofactor">
    <cofactor evidence="1">
        <name>thiamine diphosphate</name>
        <dbReference type="ChEBI" id="CHEBI:58937"/>
    </cofactor>
</comment>
<dbReference type="InterPro" id="IPR005474">
    <property type="entry name" value="Transketolase_N"/>
</dbReference>
<dbReference type="GO" id="GO:0046872">
    <property type="term" value="F:metal ion binding"/>
    <property type="evidence" value="ECO:0007669"/>
    <property type="project" value="UniProtKB-KW"/>
</dbReference>
<evidence type="ECO:0000313" key="8">
    <source>
        <dbReference type="Proteomes" id="UP000461880"/>
    </source>
</evidence>
<feature type="non-terminal residue" evidence="7">
    <location>
        <position position="152"/>
    </location>
</feature>
<evidence type="ECO:0000256" key="2">
    <source>
        <dbReference type="ARBA" id="ARBA00007131"/>
    </source>
</evidence>
<sequence>MNNEELKQHARNIRKNIVKEIANAQSGHPGGSLGAADIVTYLYFEEMDITPENAGTIDRDRFVLSKGHTSPLLYAALAEKGIIPMEELMTFRKLDSKLQGHPNMNYVKGVDMSTGSLGQGLAAADGMAIANKLSGNSHRVYALVGDGESEEG</sequence>
<dbReference type="PROSITE" id="PS00801">
    <property type="entry name" value="TRANSKETOLASE_1"/>
    <property type="match status" value="1"/>
</dbReference>
<reference evidence="7 8" key="1">
    <citation type="submission" date="2019-08" db="EMBL/GenBank/DDBJ databases">
        <title>In-depth cultivation of the pig gut microbiome towards novel bacterial diversity and tailored functional studies.</title>
        <authorList>
            <person name="Wylensek D."/>
            <person name="Hitch T.C.A."/>
            <person name="Clavel T."/>
        </authorList>
    </citation>
    <scope>NUCLEOTIDE SEQUENCE [LARGE SCALE GENOMIC DNA]</scope>
    <source>
        <strain evidence="7 8">Oil+RF-744-GAM-WT-6</strain>
    </source>
</reference>
<comment type="similarity">
    <text evidence="2">Belongs to the transketolase family.</text>
</comment>
<keyword evidence="3" id="KW-0808">Transferase</keyword>
<dbReference type="PANTHER" id="PTHR47514:SF1">
    <property type="entry name" value="TRANSKETOLASE N-TERMINAL SECTION-RELATED"/>
    <property type="match status" value="1"/>
</dbReference>
<dbReference type="SUPFAM" id="SSF52518">
    <property type="entry name" value="Thiamin diphosphate-binding fold (THDP-binding)"/>
    <property type="match status" value="1"/>
</dbReference>
<dbReference type="InterPro" id="IPR029061">
    <property type="entry name" value="THDP-binding"/>
</dbReference>
<dbReference type="InterPro" id="IPR049557">
    <property type="entry name" value="Transketolase_CS"/>
</dbReference>
<protein>
    <submittedName>
        <fullName evidence="7">Transketolase</fullName>
    </submittedName>
</protein>
<dbReference type="Pfam" id="PF00456">
    <property type="entry name" value="Transketolase_N"/>
    <property type="match status" value="1"/>
</dbReference>
<feature type="domain" description="Transketolase N-terminal" evidence="6">
    <location>
        <begin position="8"/>
        <end position="152"/>
    </location>
</feature>
<keyword evidence="8" id="KW-1185">Reference proteome</keyword>
<evidence type="ECO:0000313" key="7">
    <source>
        <dbReference type="EMBL" id="MSS59687.1"/>
    </source>
</evidence>
<keyword evidence="4" id="KW-0479">Metal-binding</keyword>
<dbReference type="AlphaFoldDB" id="A0A7X2TGF6"/>
<dbReference type="PANTHER" id="PTHR47514">
    <property type="entry name" value="TRANSKETOLASE N-TERMINAL SECTION-RELATED"/>
    <property type="match status" value="1"/>
</dbReference>
<organism evidence="7 8">
    <name type="scientific">Stecheria intestinalis</name>
    <dbReference type="NCBI Taxonomy" id="2606630"/>
    <lineage>
        <taxon>Bacteria</taxon>
        <taxon>Bacillati</taxon>
        <taxon>Bacillota</taxon>
        <taxon>Erysipelotrichia</taxon>
        <taxon>Erysipelotrichales</taxon>
        <taxon>Erysipelotrichaceae</taxon>
        <taxon>Stecheria</taxon>
    </lineage>
</organism>
<evidence type="ECO:0000256" key="3">
    <source>
        <dbReference type="ARBA" id="ARBA00022679"/>
    </source>
</evidence>
<dbReference type="GO" id="GO:0016740">
    <property type="term" value="F:transferase activity"/>
    <property type="evidence" value="ECO:0007669"/>
    <property type="project" value="UniProtKB-KW"/>
</dbReference>
<evidence type="ECO:0000256" key="4">
    <source>
        <dbReference type="ARBA" id="ARBA00022723"/>
    </source>
</evidence>
<dbReference type="RefSeq" id="WP_328597275.1">
    <property type="nucleotide sequence ID" value="NZ_VUMN01000044.1"/>
</dbReference>
<proteinExistence type="inferred from homology"/>
<dbReference type="Gene3D" id="3.40.50.970">
    <property type="match status" value="1"/>
</dbReference>
<evidence type="ECO:0000259" key="6">
    <source>
        <dbReference type="Pfam" id="PF00456"/>
    </source>
</evidence>
<keyword evidence="5" id="KW-0786">Thiamine pyrophosphate</keyword>